<keyword evidence="1" id="KW-0949">S-adenosyl-L-methionine</keyword>
<organism evidence="2 3">
    <name type="scientific">Celeribacter baekdonensis</name>
    <dbReference type="NCBI Taxonomy" id="875171"/>
    <lineage>
        <taxon>Bacteria</taxon>
        <taxon>Pseudomonadati</taxon>
        <taxon>Pseudomonadota</taxon>
        <taxon>Alphaproteobacteria</taxon>
        <taxon>Rhodobacterales</taxon>
        <taxon>Roseobacteraceae</taxon>
        <taxon>Celeribacter</taxon>
    </lineage>
</organism>
<accession>A0A1G7FP21</accession>
<dbReference type="PANTHER" id="PTHR37426">
    <property type="entry name" value="RIBOSOMAL RNA LARGE SUBUNIT METHYLTRANSFERASE J"/>
    <property type="match status" value="1"/>
</dbReference>
<dbReference type="AlphaFoldDB" id="A0A1G7FP21"/>
<dbReference type="RefSeq" id="WP_074640150.1">
    <property type="nucleotide sequence ID" value="NZ_FNBL01000001.1"/>
</dbReference>
<evidence type="ECO:0000256" key="1">
    <source>
        <dbReference type="HAMAP-Rule" id="MF_00934"/>
    </source>
</evidence>
<evidence type="ECO:0000313" key="3">
    <source>
        <dbReference type="Proteomes" id="UP000182284"/>
    </source>
</evidence>
<keyword evidence="1" id="KW-0698">rRNA processing</keyword>
<dbReference type="HAMAP" id="MF_00934">
    <property type="entry name" value="23SrRNA_methyltr_J"/>
    <property type="match status" value="1"/>
</dbReference>
<feature type="binding site" evidence="1">
    <location>
        <position position="164"/>
    </location>
    <ligand>
        <name>S-adenosyl-L-methionine</name>
        <dbReference type="ChEBI" id="CHEBI:59789"/>
    </ligand>
</feature>
<sequence>MLSYQHGFHAGNLADVQKHALLAVMLDYMTRKDKPISYIETHAGRGLYDLTSAQSQKTKEAAQGIEKVASWFKLDHPYARARKIIAEAHGATTYPGSPAIAQALLRASDAIHLAELHPAEFAALDENTKASPGQSVLNVKQIDGMQFAQSICPPDPKRGLMLIDPSYEIKTEFETLPSAIYKLHRKWNVGIIALWYPVLKTGQHMPLVNGMLYANFPGCLHHEVRFRPAQKNHGMIGSGLFVINAPFGLNEEAARLTRLFNAL</sequence>
<feature type="site" description="Interaction with substrate rRNA" evidence="1">
    <location>
        <position position="4"/>
    </location>
</feature>
<comment type="similarity">
    <text evidence="1">Belongs to the RlmJ family.</text>
</comment>
<dbReference type="OrthoDB" id="9791274at2"/>
<feature type="binding site" evidence="1">
    <location>
        <position position="97"/>
    </location>
    <ligand>
        <name>S-adenosyl-L-methionine</name>
        <dbReference type="ChEBI" id="CHEBI:59789"/>
    </ligand>
</feature>
<keyword evidence="1 2" id="KW-0808">Transferase</keyword>
<proteinExistence type="inferred from homology"/>
<dbReference type="SUPFAM" id="SSF53335">
    <property type="entry name" value="S-adenosyl-L-methionine-dependent methyltransferases"/>
    <property type="match status" value="1"/>
</dbReference>
<feature type="binding site" evidence="1">
    <location>
        <begin position="143"/>
        <end position="144"/>
    </location>
    <ligand>
        <name>S-adenosyl-L-methionine</name>
        <dbReference type="ChEBI" id="CHEBI:59789"/>
    </ligand>
</feature>
<protein>
    <recommendedName>
        <fullName evidence="1">Ribosomal RNA large subunit methyltransferase J</fullName>
        <ecNumber evidence="1">2.1.1.266</ecNumber>
    </recommendedName>
    <alternativeName>
        <fullName evidence="1">23S rRNA (adenine(2030)-N6)-methyltransferase</fullName>
    </alternativeName>
    <alternativeName>
        <fullName evidence="1">23S rRNA m6A2030 methyltransferase</fullName>
    </alternativeName>
</protein>
<name>A0A1G7FP21_9RHOB</name>
<feature type="binding site" evidence="1">
    <location>
        <position position="42"/>
    </location>
    <ligand>
        <name>S-adenosyl-L-methionine</name>
        <dbReference type="ChEBI" id="CHEBI:59789"/>
    </ligand>
</feature>
<dbReference type="EC" id="2.1.1.266" evidence="1"/>
<dbReference type="GO" id="GO:0070475">
    <property type="term" value="P:rRNA base methylation"/>
    <property type="evidence" value="ECO:0007669"/>
    <property type="project" value="UniProtKB-UniRule"/>
</dbReference>
<dbReference type="Proteomes" id="UP000182284">
    <property type="component" value="Unassembled WGS sequence"/>
</dbReference>
<comment type="function">
    <text evidence="1">Specifically methylates the adenine in position 2030 of 23S rRNA.</text>
</comment>
<comment type="catalytic activity">
    <reaction evidence="1">
        <text>adenosine(2030) in 23S rRNA + S-adenosyl-L-methionine = N(6)-methyladenosine(2030) in 23S rRNA + S-adenosyl-L-homocysteine + H(+)</text>
        <dbReference type="Rhea" id="RHEA:43736"/>
        <dbReference type="Rhea" id="RHEA-COMP:10668"/>
        <dbReference type="Rhea" id="RHEA-COMP:10669"/>
        <dbReference type="ChEBI" id="CHEBI:15378"/>
        <dbReference type="ChEBI" id="CHEBI:57856"/>
        <dbReference type="ChEBI" id="CHEBI:59789"/>
        <dbReference type="ChEBI" id="CHEBI:74411"/>
        <dbReference type="ChEBI" id="CHEBI:74449"/>
        <dbReference type="EC" id="2.1.1.266"/>
    </reaction>
</comment>
<reference evidence="2 3" key="1">
    <citation type="submission" date="2016-10" db="EMBL/GenBank/DDBJ databases">
        <authorList>
            <person name="de Groot N.N."/>
        </authorList>
    </citation>
    <scope>NUCLEOTIDE SEQUENCE [LARGE SCALE GENOMIC DNA]</scope>
    <source>
        <strain evidence="2 3">DSM 27375</strain>
    </source>
</reference>
<dbReference type="GO" id="GO:0003723">
    <property type="term" value="F:RNA binding"/>
    <property type="evidence" value="ECO:0007669"/>
    <property type="project" value="UniProtKB-UniRule"/>
</dbReference>
<feature type="binding site" evidence="1">
    <location>
        <position position="19"/>
    </location>
    <ligand>
        <name>S-adenosyl-L-methionine</name>
        <dbReference type="ChEBI" id="CHEBI:59789"/>
    </ligand>
</feature>
<keyword evidence="1 2" id="KW-0489">Methyltransferase</keyword>
<dbReference type="GO" id="GO:0005829">
    <property type="term" value="C:cytosol"/>
    <property type="evidence" value="ECO:0007669"/>
    <property type="project" value="TreeGrafter"/>
</dbReference>
<dbReference type="InterPro" id="IPR029063">
    <property type="entry name" value="SAM-dependent_MTases_sf"/>
</dbReference>
<dbReference type="Gene3D" id="3.40.50.150">
    <property type="entry name" value="Vaccinia Virus protein VP39"/>
    <property type="match status" value="1"/>
</dbReference>
<feature type="active site" description="Proton acceptor" evidence="1">
    <location>
        <position position="164"/>
    </location>
</feature>
<gene>
    <name evidence="1" type="primary">rlmJ</name>
    <name evidence="2" type="ORF">SAMN04488117_101177</name>
</gene>
<dbReference type="GO" id="GO:0036307">
    <property type="term" value="F:23S rRNA (adenine(2030)-N(6))-methyltransferase activity"/>
    <property type="evidence" value="ECO:0007669"/>
    <property type="project" value="UniProtKB-UniRule"/>
</dbReference>
<comment type="subunit">
    <text evidence="1">Monomer.</text>
</comment>
<dbReference type="PANTHER" id="PTHR37426:SF1">
    <property type="entry name" value="RIBOSOMAL RNA LARGE SUBUNIT METHYLTRANSFERASE J"/>
    <property type="match status" value="1"/>
</dbReference>
<dbReference type="EMBL" id="FNBL01000001">
    <property type="protein sequence ID" value="SDE77670.1"/>
    <property type="molecule type" value="Genomic_DNA"/>
</dbReference>
<feature type="binding site" evidence="1">
    <location>
        <position position="115"/>
    </location>
    <ligand>
        <name>S-adenosyl-L-methionine</name>
        <dbReference type="ChEBI" id="CHEBI:59789"/>
    </ligand>
</feature>
<dbReference type="InterPro" id="IPR007473">
    <property type="entry name" value="RlmJ"/>
</dbReference>
<dbReference type="Pfam" id="PF04378">
    <property type="entry name" value="RsmJ"/>
    <property type="match status" value="1"/>
</dbReference>
<evidence type="ECO:0000313" key="2">
    <source>
        <dbReference type="EMBL" id="SDE77670.1"/>
    </source>
</evidence>
<keyword evidence="1" id="KW-0694">RNA-binding</keyword>